<reference evidence="16" key="1">
    <citation type="submission" date="2025-08" db="UniProtKB">
        <authorList>
            <consortium name="RefSeq"/>
        </authorList>
    </citation>
    <scope>IDENTIFICATION</scope>
    <source>
        <tissue evidence="16">Brain</tissue>
    </source>
</reference>
<dbReference type="InterPro" id="IPR007110">
    <property type="entry name" value="Ig-like_dom"/>
</dbReference>
<comment type="similarity">
    <text evidence="9">Belongs to the SKINT family.</text>
</comment>
<feature type="signal peptide" evidence="13">
    <location>
        <begin position="1"/>
        <end position="37"/>
    </location>
</feature>
<evidence type="ECO:0000256" key="2">
    <source>
        <dbReference type="ARBA" id="ARBA00022692"/>
    </source>
</evidence>
<keyword evidence="6" id="KW-1015">Disulfide bond</keyword>
<evidence type="ECO:0000256" key="1">
    <source>
        <dbReference type="ARBA" id="ARBA00004370"/>
    </source>
</evidence>
<evidence type="ECO:0000256" key="7">
    <source>
        <dbReference type="ARBA" id="ARBA00023180"/>
    </source>
</evidence>
<dbReference type="GO" id="GO:0042110">
    <property type="term" value="P:T cell activation"/>
    <property type="evidence" value="ECO:0007669"/>
    <property type="project" value="UniProtKB-ARBA"/>
</dbReference>
<evidence type="ECO:0000313" key="16">
    <source>
        <dbReference type="RefSeq" id="XP_018559735.1"/>
    </source>
</evidence>
<feature type="chain" id="PRO_5042490494" evidence="13">
    <location>
        <begin position="38"/>
        <end position="443"/>
    </location>
</feature>
<organism evidence="15 16">
    <name type="scientific">Lates calcarifer</name>
    <name type="common">Barramundi</name>
    <name type="synonym">Holocentrus calcarifer</name>
    <dbReference type="NCBI Taxonomy" id="8187"/>
    <lineage>
        <taxon>Eukaryota</taxon>
        <taxon>Metazoa</taxon>
        <taxon>Chordata</taxon>
        <taxon>Craniata</taxon>
        <taxon>Vertebrata</taxon>
        <taxon>Euteleostomi</taxon>
        <taxon>Actinopterygii</taxon>
        <taxon>Neopterygii</taxon>
        <taxon>Teleostei</taxon>
        <taxon>Neoteleostei</taxon>
        <taxon>Acanthomorphata</taxon>
        <taxon>Carangaria</taxon>
        <taxon>Carangaria incertae sedis</taxon>
        <taxon>Centropomidae</taxon>
        <taxon>Lates</taxon>
    </lineage>
</organism>
<evidence type="ECO:0000256" key="4">
    <source>
        <dbReference type="ARBA" id="ARBA00022989"/>
    </source>
</evidence>
<evidence type="ECO:0000256" key="5">
    <source>
        <dbReference type="ARBA" id="ARBA00023136"/>
    </source>
</evidence>
<feature type="region of interest" description="Disordered" evidence="11">
    <location>
        <begin position="405"/>
        <end position="427"/>
    </location>
</feature>
<dbReference type="InterPro" id="IPR013106">
    <property type="entry name" value="Ig_V-set"/>
</dbReference>
<feature type="transmembrane region" description="Helical" evidence="12">
    <location>
        <begin position="260"/>
        <end position="285"/>
    </location>
</feature>
<evidence type="ECO:0000256" key="8">
    <source>
        <dbReference type="ARBA" id="ARBA00023319"/>
    </source>
</evidence>
<keyword evidence="2 12" id="KW-0812">Transmembrane</keyword>
<dbReference type="SUPFAM" id="SSF48726">
    <property type="entry name" value="Immunoglobulin"/>
    <property type="match status" value="2"/>
</dbReference>
<dbReference type="Pfam" id="PF07686">
    <property type="entry name" value="V-set"/>
    <property type="match status" value="1"/>
</dbReference>
<keyword evidence="5 12" id="KW-0472">Membrane</keyword>
<dbReference type="FunFam" id="2.60.40.10:FF:000142">
    <property type="entry name" value="V-set domain-containing T-cell activation inhibitor 1"/>
    <property type="match status" value="1"/>
</dbReference>
<dbReference type="Proteomes" id="UP000694890">
    <property type="component" value="Unplaced"/>
</dbReference>
<dbReference type="RefSeq" id="XP_018559735.1">
    <property type="nucleotide sequence ID" value="XM_018704219.2"/>
</dbReference>
<dbReference type="InterPro" id="IPR050504">
    <property type="entry name" value="IgSF_BTN/MOG"/>
</dbReference>
<keyword evidence="8" id="KW-0393">Immunoglobulin domain</keyword>
<dbReference type="GO" id="GO:0005102">
    <property type="term" value="F:signaling receptor binding"/>
    <property type="evidence" value="ECO:0007669"/>
    <property type="project" value="TreeGrafter"/>
</dbReference>
<protein>
    <submittedName>
        <fullName evidence="16">Butyrophilin subfamily 3 member A2 isoform X2</fullName>
    </submittedName>
</protein>
<proteinExistence type="inferred from homology"/>
<dbReference type="InterPro" id="IPR036179">
    <property type="entry name" value="Ig-like_dom_sf"/>
</dbReference>
<accession>A0AAJ7QMF9</accession>
<keyword evidence="7" id="KW-0325">Glycoprotein</keyword>
<evidence type="ECO:0000256" key="6">
    <source>
        <dbReference type="ARBA" id="ARBA00023157"/>
    </source>
</evidence>
<dbReference type="KEGG" id="lcf:108902363"/>
<keyword evidence="10" id="KW-0175">Coiled coil</keyword>
<dbReference type="AlphaFoldDB" id="A0AAJ7QMF9"/>
<dbReference type="InterPro" id="IPR013783">
    <property type="entry name" value="Ig-like_fold"/>
</dbReference>
<dbReference type="GO" id="GO:0050852">
    <property type="term" value="P:T cell receptor signaling pathway"/>
    <property type="evidence" value="ECO:0007669"/>
    <property type="project" value="TreeGrafter"/>
</dbReference>
<keyword evidence="3 13" id="KW-0732">Signal</keyword>
<feature type="compositionally biased region" description="Basic and acidic residues" evidence="11">
    <location>
        <begin position="405"/>
        <end position="414"/>
    </location>
</feature>
<dbReference type="Pfam" id="PF22705">
    <property type="entry name" value="C2-set_3"/>
    <property type="match status" value="1"/>
</dbReference>
<evidence type="ECO:0000256" key="13">
    <source>
        <dbReference type="SAM" id="SignalP"/>
    </source>
</evidence>
<feature type="coiled-coil region" evidence="10">
    <location>
        <begin position="288"/>
        <end position="391"/>
    </location>
</feature>
<feature type="domain" description="Ig-like" evidence="14">
    <location>
        <begin position="167"/>
        <end position="246"/>
    </location>
</feature>
<comment type="subcellular location">
    <subcellularLocation>
        <location evidence="1">Membrane</location>
    </subcellularLocation>
</comment>
<dbReference type="InterPro" id="IPR003599">
    <property type="entry name" value="Ig_sub"/>
</dbReference>
<dbReference type="FunFam" id="2.60.40.10:FF:000088">
    <property type="entry name" value="Butyrophilin subfamily 1 member A1"/>
    <property type="match status" value="1"/>
</dbReference>
<evidence type="ECO:0000256" key="10">
    <source>
        <dbReference type="SAM" id="Coils"/>
    </source>
</evidence>
<dbReference type="Gene3D" id="2.60.40.10">
    <property type="entry name" value="Immunoglobulins"/>
    <property type="match status" value="2"/>
</dbReference>
<sequence>MLQLKNEQPLKPQPRAFRALVFHHAVFFLLLTHHCGGQPQMVSPSQPIVAVVGDDVMLPCHLEPAMDASEMTVEWTRPDLEPRFVHVWRSGVELENKKHPSYMRRTSLSPNRLKHGDISLTLPRVKLSDEGTYKCFVPTISRESTVELVVGAVSSLNIILLRPGNEEGTRAVVLECESKGWYPEPEVLWLDGEGNLLSAGPTETVRGPDDLYTVSSRVTVEKRHSNSFTCRVQQNKTNQARETHIHVPDDVFVTCHESNIHILVIVAAGFLFIASIAVFIVVWRWRPNKSKMNKMKDVKERGEEEEEKVEVMEILMDQRNQQENLRDQLRSELKEVETEMSEKKKQLEYRNKLFLSSILPDEVKANLAETCKELEKRRVGLEECLNNSEKQLQTTDEVIARMTAAEKEREETQKTSKNLSCHKEEVNETAIMLASREEHYSEP</sequence>
<dbReference type="GO" id="GO:0009897">
    <property type="term" value="C:external side of plasma membrane"/>
    <property type="evidence" value="ECO:0007669"/>
    <property type="project" value="TreeGrafter"/>
</dbReference>
<dbReference type="InterPro" id="IPR053896">
    <property type="entry name" value="BTN3A2-like_Ig-C"/>
</dbReference>
<gene>
    <name evidence="16" type="primary">LOC108902363</name>
</gene>
<evidence type="ECO:0000256" key="12">
    <source>
        <dbReference type="SAM" id="Phobius"/>
    </source>
</evidence>
<evidence type="ECO:0000256" key="3">
    <source>
        <dbReference type="ARBA" id="ARBA00022729"/>
    </source>
</evidence>
<feature type="domain" description="Ig-like" evidence="14">
    <location>
        <begin position="39"/>
        <end position="147"/>
    </location>
</feature>
<dbReference type="PANTHER" id="PTHR24100">
    <property type="entry name" value="BUTYROPHILIN"/>
    <property type="match status" value="1"/>
</dbReference>
<dbReference type="PANTHER" id="PTHR24100:SF151">
    <property type="entry name" value="ICOS LIGAND"/>
    <property type="match status" value="1"/>
</dbReference>
<evidence type="ECO:0000313" key="15">
    <source>
        <dbReference type="Proteomes" id="UP000694890"/>
    </source>
</evidence>
<name>A0AAJ7QMF9_LATCA</name>
<evidence type="ECO:0000259" key="14">
    <source>
        <dbReference type="PROSITE" id="PS50835"/>
    </source>
</evidence>
<dbReference type="GO" id="GO:0050863">
    <property type="term" value="P:regulation of T cell activation"/>
    <property type="evidence" value="ECO:0007669"/>
    <property type="project" value="UniProtKB-ARBA"/>
</dbReference>
<evidence type="ECO:0000256" key="9">
    <source>
        <dbReference type="ARBA" id="ARBA00038221"/>
    </source>
</evidence>
<dbReference type="SMART" id="SM00409">
    <property type="entry name" value="IG"/>
    <property type="match status" value="2"/>
</dbReference>
<evidence type="ECO:0000256" key="11">
    <source>
        <dbReference type="SAM" id="MobiDB-lite"/>
    </source>
</evidence>
<dbReference type="GeneID" id="108902363"/>
<dbReference type="GO" id="GO:0001817">
    <property type="term" value="P:regulation of cytokine production"/>
    <property type="evidence" value="ECO:0007669"/>
    <property type="project" value="TreeGrafter"/>
</dbReference>
<dbReference type="PROSITE" id="PS50835">
    <property type="entry name" value="IG_LIKE"/>
    <property type="match status" value="2"/>
</dbReference>
<keyword evidence="4 12" id="KW-1133">Transmembrane helix</keyword>
<dbReference type="GO" id="GO:1903037">
    <property type="term" value="P:regulation of leukocyte cell-cell adhesion"/>
    <property type="evidence" value="ECO:0007669"/>
    <property type="project" value="UniProtKB-ARBA"/>
</dbReference>